<evidence type="ECO:0000259" key="4">
    <source>
        <dbReference type="PROSITE" id="PS50977"/>
    </source>
</evidence>
<evidence type="ECO:0000256" key="2">
    <source>
        <dbReference type="PROSITE-ProRule" id="PRU00335"/>
    </source>
</evidence>
<dbReference type="SUPFAM" id="SSF46689">
    <property type="entry name" value="Homeodomain-like"/>
    <property type="match status" value="1"/>
</dbReference>
<dbReference type="InterPro" id="IPR001647">
    <property type="entry name" value="HTH_TetR"/>
</dbReference>
<dbReference type="RefSeq" id="WP_014146456.1">
    <property type="nucleotide sequence ID" value="NC_016111.1"/>
</dbReference>
<dbReference type="InterPro" id="IPR050109">
    <property type="entry name" value="HTH-type_TetR-like_transc_reg"/>
</dbReference>
<feature type="transmembrane region" description="Helical" evidence="3">
    <location>
        <begin position="155"/>
        <end position="176"/>
    </location>
</feature>
<dbReference type="InterPro" id="IPR009057">
    <property type="entry name" value="Homeodomain-like_sf"/>
</dbReference>
<accession>F8JUW7</accession>
<proteinExistence type="predicted"/>
<dbReference type="EMBL" id="CP003219">
    <property type="protein sequence ID" value="AEW98129.1"/>
    <property type="molecule type" value="Genomic_DNA"/>
</dbReference>
<dbReference type="HOGENOM" id="CLU_069356_1_2_11"/>
<dbReference type="eggNOG" id="COG1309">
    <property type="taxonomic scope" value="Bacteria"/>
</dbReference>
<dbReference type="OrthoDB" id="4726108at2"/>
<keyword evidence="1 2" id="KW-0238">DNA-binding</keyword>
<keyword evidence="3" id="KW-0472">Membrane</keyword>
<dbReference type="PATRIC" id="fig|1003195.11.peg.7167"/>
<dbReference type="PANTHER" id="PTHR30328:SF54">
    <property type="entry name" value="HTH-TYPE TRANSCRIPTIONAL REPRESSOR SCO4008"/>
    <property type="match status" value="1"/>
</dbReference>
<dbReference type="GO" id="GO:0003677">
    <property type="term" value="F:DNA binding"/>
    <property type="evidence" value="ECO:0007669"/>
    <property type="project" value="UniProtKB-UniRule"/>
</dbReference>
<dbReference type="GO" id="GO:0006355">
    <property type="term" value="P:regulation of DNA-templated transcription"/>
    <property type="evidence" value="ECO:0007669"/>
    <property type="project" value="UniProtKB-ARBA"/>
</dbReference>
<accession>G8WYJ8</accession>
<dbReference type="SUPFAM" id="SSF48498">
    <property type="entry name" value="Tetracyclin repressor-like, C-terminal domain"/>
    <property type="match status" value="1"/>
</dbReference>
<feature type="domain" description="HTH tetR-type" evidence="4">
    <location>
        <begin position="8"/>
        <end position="68"/>
    </location>
</feature>
<feature type="DNA-binding region" description="H-T-H motif" evidence="2">
    <location>
        <begin position="31"/>
        <end position="50"/>
    </location>
</feature>
<reference evidence="6" key="1">
    <citation type="submission" date="2011-12" db="EMBL/GenBank/DDBJ databases">
        <title>Complete genome sequence of Streptomyces cattleya strain DSM 46488.</title>
        <authorList>
            <person name="Ou H.-Y."/>
            <person name="Li P."/>
            <person name="Zhao C."/>
            <person name="O'Hagan D."/>
            <person name="Deng Z."/>
        </authorList>
    </citation>
    <scope>NUCLEOTIDE SEQUENCE [LARGE SCALE GENOMIC DNA]</scope>
    <source>
        <strain evidence="6">ATCC 35852 / DSM 46488 / JCM 4925 / NBRC 14057 / NRRL 8057</strain>
    </source>
</reference>
<dbReference type="KEGG" id="sct:SCAT_5755"/>
<keyword evidence="3" id="KW-1133">Transmembrane helix</keyword>
<evidence type="ECO:0000313" key="5">
    <source>
        <dbReference type="EMBL" id="AEW98129.1"/>
    </source>
</evidence>
<name>F8JUW7_STREN</name>
<organism evidence="5 6">
    <name type="scientific">Streptantibioticus cattleyicolor (strain ATCC 35852 / DSM 46488 / JCM 4925 / NBRC 14057 / NRRL 8057)</name>
    <name type="common">Streptomyces cattleya</name>
    <dbReference type="NCBI Taxonomy" id="1003195"/>
    <lineage>
        <taxon>Bacteria</taxon>
        <taxon>Bacillati</taxon>
        <taxon>Actinomycetota</taxon>
        <taxon>Actinomycetes</taxon>
        <taxon>Kitasatosporales</taxon>
        <taxon>Streptomycetaceae</taxon>
        <taxon>Streptantibioticus</taxon>
    </lineage>
</organism>
<dbReference type="Proteomes" id="UP000007842">
    <property type="component" value="Chromosome"/>
</dbReference>
<evidence type="ECO:0000313" key="6">
    <source>
        <dbReference type="Proteomes" id="UP000007842"/>
    </source>
</evidence>
<dbReference type="InterPro" id="IPR036271">
    <property type="entry name" value="Tet_transcr_reg_TetR-rel_C_sf"/>
</dbReference>
<dbReference type="PRINTS" id="PR00455">
    <property type="entry name" value="HTHTETR"/>
</dbReference>
<dbReference type="AlphaFoldDB" id="F8JUW7"/>
<dbReference type="Pfam" id="PF00440">
    <property type="entry name" value="TetR_N"/>
    <property type="match status" value="1"/>
</dbReference>
<keyword evidence="6" id="KW-1185">Reference proteome</keyword>
<evidence type="ECO:0000256" key="1">
    <source>
        <dbReference type="ARBA" id="ARBA00023125"/>
    </source>
</evidence>
<keyword evidence="3" id="KW-0812">Transmembrane</keyword>
<evidence type="ECO:0000256" key="3">
    <source>
        <dbReference type="SAM" id="Phobius"/>
    </source>
</evidence>
<dbReference type="PROSITE" id="PS50977">
    <property type="entry name" value="HTH_TETR_2"/>
    <property type="match status" value="1"/>
</dbReference>
<dbReference type="PANTHER" id="PTHR30328">
    <property type="entry name" value="TRANSCRIPTIONAL REPRESSOR"/>
    <property type="match status" value="1"/>
</dbReference>
<dbReference type="Gene3D" id="1.10.357.10">
    <property type="entry name" value="Tetracycline Repressor, domain 2"/>
    <property type="match status" value="1"/>
</dbReference>
<dbReference type="KEGG" id="scy:SCATT_57580"/>
<gene>
    <name evidence="5" type="ordered locus">SCATT_57580</name>
</gene>
<dbReference type="InterPro" id="IPR041467">
    <property type="entry name" value="Sco4008_C"/>
</dbReference>
<dbReference type="Pfam" id="PF17926">
    <property type="entry name" value="TetR_C_21"/>
    <property type="match status" value="1"/>
</dbReference>
<sequence>MTTSTRSEDTRARLLAAARAEFAAYGMSGARVDRIAHEAGVNKQRIYGYFGSKEQLFATVVAEALGGHAADVLPSGRPSGTPEDAVEPVALVRAIHEFHRRNPDVIRLMMWEALHYGDSPVPAEPQRAEGYAELVTALAAASGGGLDHRSAATRLLLAVGMAVLPLALPQMARLVLGPTDDTDPYLVSLSALLSGPERR</sequence>
<protein>
    <submittedName>
        <fullName evidence="5">TetR family regulatory protein</fullName>
    </submittedName>
</protein>